<name>A0A7H8ND01_9ACTN</name>
<evidence type="ECO:0000313" key="3">
    <source>
        <dbReference type="Proteomes" id="UP000509303"/>
    </source>
</evidence>
<evidence type="ECO:0000256" key="1">
    <source>
        <dbReference type="SAM" id="MobiDB-lite"/>
    </source>
</evidence>
<dbReference type="Proteomes" id="UP000509303">
    <property type="component" value="Chromosome"/>
</dbReference>
<reference evidence="2 3" key="1">
    <citation type="submission" date="2020-06" db="EMBL/GenBank/DDBJ databases">
        <title>Genome mining for natural products.</title>
        <authorList>
            <person name="Zhang B."/>
            <person name="Shi J."/>
            <person name="Ge H."/>
        </authorList>
    </citation>
    <scope>NUCLEOTIDE SEQUENCE [LARGE SCALE GENOMIC DNA]</scope>
    <source>
        <strain evidence="2 3">NA00687</strain>
    </source>
</reference>
<gene>
    <name evidence="2" type="ORF">HUT08_25540</name>
</gene>
<dbReference type="EMBL" id="CP054929">
    <property type="protein sequence ID" value="QKW52341.1"/>
    <property type="molecule type" value="Genomic_DNA"/>
</dbReference>
<feature type="compositionally biased region" description="Low complexity" evidence="1">
    <location>
        <begin position="38"/>
        <end position="52"/>
    </location>
</feature>
<feature type="region of interest" description="Disordered" evidence="1">
    <location>
        <begin position="1"/>
        <end position="52"/>
    </location>
</feature>
<protein>
    <submittedName>
        <fullName evidence="2">Uncharacterized protein</fullName>
    </submittedName>
</protein>
<accession>A0A7H8ND01</accession>
<sequence length="52" mass="5271">MRMVIGSGAANPVAGPTSRPADQPEAIDRPEPNSLPETSARTDTAATTAPVP</sequence>
<evidence type="ECO:0000313" key="2">
    <source>
        <dbReference type="EMBL" id="QKW52341.1"/>
    </source>
</evidence>
<proteinExistence type="predicted"/>
<organism evidence="2 3">
    <name type="scientific">Streptomyces buecherae</name>
    <dbReference type="NCBI Taxonomy" id="2763006"/>
    <lineage>
        <taxon>Bacteria</taxon>
        <taxon>Bacillati</taxon>
        <taxon>Actinomycetota</taxon>
        <taxon>Actinomycetes</taxon>
        <taxon>Kitasatosporales</taxon>
        <taxon>Streptomycetaceae</taxon>
        <taxon>Streptomyces</taxon>
    </lineage>
</organism>
<dbReference type="RefSeq" id="WP_176164045.1">
    <property type="nucleotide sequence ID" value="NZ_CP054929.1"/>
</dbReference>
<dbReference type="AlphaFoldDB" id="A0A7H8ND01"/>
<keyword evidence="3" id="KW-1185">Reference proteome</keyword>